<dbReference type="SMART" id="SM00249">
    <property type="entry name" value="PHD"/>
    <property type="match status" value="2"/>
</dbReference>
<dbReference type="Proteomes" id="UP000054560">
    <property type="component" value="Unassembled WGS sequence"/>
</dbReference>
<dbReference type="PROSITE" id="PS01360">
    <property type="entry name" value="ZF_MYND_1"/>
    <property type="match status" value="1"/>
</dbReference>
<dbReference type="SUPFAM" id="SSF144232">
    <property type="entry name" value="HIT/MYND zinc finger-like"/>
    <property type="match status" value="2"/>
</dbReference>
<feature type="compositionally biased region" description="Polar residues" evidence="5">
    <location>
        <begin position="99"/>
        <end position="120"/>
    </location>
</feature>
<keyword evidence="2 4" id="KW-0863">Zinc-finger</keyword>
<dbReference type="eggNOG" id="KOG1244">
    <property type="taxonomic scope" value="Eukaryota"/>
</dbReference>
<evidence type="ECO:0000259" key="6">
    <source>
        <dbReference type="PROSITE" id="PS50016"/>
    </source>
</evidence>
<keyword evidence="1" id="KW-0479">Metal-binding</keyword>
<keyword evidence="3" id="KW-0862">Zinc</keyword>
<dbReference type="AlphaFoldDB" id="A0A0L0FE87"/>
<proteinExistence type="predicted"/>
<dbReference type="InterPro" id="IPR019786">
    <property type="entry name" value="Zinc_finger_PHD-type_CS"/>
</dbReference>
<dbReference type="GeneID" id="25912907"/>
<feature type="domain" description="MYND-type" evidence="7">
    <location>
        <begin position="11"/>
        <end position="48"/>
    </location>
</feature>
<evidence type="ECO:0008006" key="10">
    <source>
        <dbReference type="Google" id="ProtNLM"/>
    </source>
</evidence>
<evidence type="ECO:0000259" key="7">
    <source>
        <dbReference type="PROSITE" id="PS50865"/>
    </source>
</evidence>
<dbReference type="PROSITE" id="PS50016">
    <property type="entry name" value="ZF_PHD_2"/>
    <property type="match status" value="1"/>
</dbReference>
<feature type="region of interest" description="Disordered" evidence="5">
    <location>
        <begin position="339"/>
        <end position="358"/>
    </location>
</feature>
<feature type="region of interest" description="Disordered" evidence="5">
    <location>
        <begin position="99"/>
        <end position="142"/>
    </location>
</feature>
<dbReference type="SUPFAM" id="SSF57903">
    <property type="entry name" value="FYVE/PHD zinc finger"/>
    <property type="match status" value="1"/>
</dbReference>
<dbReference type="Gene3D" id="6.10.140.2220">
    <property type="match status" value="2"/>
</dbReference>
<feature type="domain" description="MYND-type" evidence="7">
    <location>
        <begin position="225"/>
        <end position="261"/>
    </location>
</feature>
<dbReference type="OrthoDB" id="1903104at2759"/>
<evidence type="ECO:0000256" key="5">
    <source>
        <dbReference type="SAM" id="MobiDB-lite"/>
    </source>
</evidence>
<dbReference type="EMBL" id="KQ243875">
    <property type="protein sequence ID" value="KNC75064.1"/>
    <property type="molecule type" value="Genomic_DNA"/>
</dbReference>
<dbReference type="InterPro" id="IPR019787">
    <property type="entry name" value="Znf_PHD-finger"/>
</dbReference>
<dbReference type="STRING" id="667725.A0A0L0FE87"/>
<gene>
    <name evidence="8" type="ORF">SARC_12403</name>
</gene>
<evidence type="ECO:0000256" key="2">
    <source>
        <dbReference type="ARBA" id="ARBA00022771"/>
    </source>
</evidence>
<evidence type="ECO:0000256" key="3">
    <source>
        <dbReference type="ARBA" id="ARBA00022833"/>
    </source>
</evidence>
<protein>
    <recommendedName>
        <fullName evidence="10">PHD-type domain-containing protein</fullName>
    </recommendedName>
</protein>
<dbReference type="InterPro" id="IPR001965">
    <property type="entry name" value="Znf_PHD"/>
</dbReference>
<dbReference type="Pfam" id="PF00628">
    <property type="entry name" value="PHD"/>
    <property type="match status" value="1"/>
</dbReference>
<sequence>MEQTGNMVHVCHVCSAPGTGMCACLGRTYCSRSCQNTDWSNLCHADVCTFRRDDELDAEAETYRHPYTTGKSDVPHHTAIEPGHLSSAGKHDRIISAREPSQTVQTVHAQPTSGTASGAISDQAGPIAGASGRGANEIVSQRDTPRAIVRTTGATKAHNRGEPYITGPRIISAQPARARDTAPSTGLVEKAVVNKTTLVARTGMFTDDSASVTMVTGAGKDVAVCVVCARASRWLCKCRARRFCRRACQTQDWRAGHRLVCTNRAGVQGIWGNHKSPCGKCATRQTNTHSAQNLSPTVAHSTITHKTTPAHTSGAPKVIGFGQPGVGNPRKVFTNARHTKPVPTTVDGPRAASPQAPGLLCSEPGCRSTFADENGRRTHLDEFHMRLTNKVNTEPISDSGGTKPDMWDTQPVIEQESVVTGPVACSCEVDPLCPKRLLRCATAECPRPSHNICCHGFTESLARALHRDGALWYCNDCKVCTVCGTGGDEGQMLLCDACDQGTHAFCLTPPQPQLLASEDLWFCGECVPSAKRPDVGEKSQVQVQVQVDAGGKQTA</sequence>
<accession>A0A0L0FE87</accession>
<keyword evidence="9" id="KW-1185">Reference proteome</keyword>
<dbReference type="GO" id="GO:0008270">
    <property type="term" value="F:zinc ion binding"/>
    <property type="evidence" value="ECO:0007669"/>
    <property type="project" value="UniProtKB-KW"/>
</dbReference>
<evidence type="ECO:0000256" key="1">
    <source>
        <dbReference type="ARBA" id="ARBA00022723"/>
    </source>
</evidence>
<dbReference type="InterPro" id="IPR013083">
    <property type="entry name" value="Znf_RING/FYVE/PHD"/>
</dbReference>
<organism evidence="8 9">
    <name type="scientific">Sphaeroforma arctica JP610</name>
    <dbReference type="NCBI Taxonomy" id="667725"/>
    <lineage>
        <taxon>Eukaryota</taxon>
        <taxon>Ichthyosporea</taxon>
        <taxon>Ichthyophonida</taxon>
        <taxon>Sphaeroforma</taxon>
    </lineage>
</organism>
<dbReference type="RefSeq" id="XP_014148966.1">
    <property type="nucleotide sequence ID" value="XM_014293491.1"/>
</dbReference>
<evidence type="ECO:0000256" key="4">
    <source>
        <dbReference type="PROSITE-ProRule" id="PRU00134"/>
    </source>
</evidence>
<dbReference type="Gene3D" id="3.30.40.10">
    <property type="entry name" value="Zinc/RING finger domain, C3HC4 (zinc finger)"/>
    <property type="match status" value="1"/>
</dbReference>
<dbReference type="InterPro" id="IPR011011">
    <property type="entry name" value="Znf_FYVE_PHD"/>
</dbReference>
<evidence type="ECO:0000313" key="9">
    <source>
        <dbReference type="Proteomes" id="UP000054560"/>
    </source>
</evidence>
<evidence type="ECO:0000313" key="8">
    <source>
        <dbReference type="EMBL" id="KNC75064.1"/>
    </source>
</evidence>
<name>A0A0L0FE87_9EUKA</name>
<dbReference type="PROSITE" id="PS01359">
    <property type="entry name" value="ZF_PHD_1"/>
    <property type="match status" value="1"/>
</dbReference>
<dbReference type="InterPro" id="IPR002893">
    <property type="entry name" value="Znf_MYND"/>
</dbReference>
<feature type="domain" description="PHD-type" evidence="6">
    <location>
        <begin position="477"/>
        <end position="529"/>
    </location>
</feature>
<reference evidence="8 9" key="1">
    <citation type="submission" date="2011-02" db="EMBL/GenBank/DDBJ databases">
        <title>The Genome Sequence of Sphaeroforma arctica JP610.</title>
        <authorList>
            <consortium name="The Broad Institute Genome Sequencing Platform"/>
            <person name="Russ C."/>
            <person name="Cuomo C."/>
            <person name="Young S.K."/>
            <person name="Zeng Q."/>
            <person name="Gargeya S."/>
            <person name="Alvarado L."/>
            <person name="Berlin A."/>
            <person name="Chapman S.B."/>
            <person name="Chen Z."/>
            <person name="Freedman E."/>
            <person name="Gellesch M."/>
            <person name="Goldberg J."/>
            <person name="Griggs A."/>
            <person name="Gujja S."/>
            <person name="Heilman E."/>
            <person name="Heiman D."/>
            <person name="Howarth C."/>
            <person name="Mehta T."/>
            <person name="Neiman D."/>
            <person name="Pearson M."/>
            <person name="Roberts A."/>
            <person name="Saif S."/>
            <person name="Shea T."/>
            <person name="Shenoy N."/>
            <person name="Sisk P."/>
            <person name="Stolte C."/>
            <person name="Sykes S."/>
            <person name="White J."/>
            <person name="Yandava C."/>
            <person name="Burger G."/>
            <person name="Gray M.W."/>
            <person name="Holland P.W.H."/>
            <person name="King N."/>
            <person name="Lang F.B.F."/>
            <person name="Roger A.J."/>
            <person name="Ruiz-Trillo I."/>
            <person name="Haas B."/>
            <person name="Nusbaum C."/>
            <person name="Birren B."/>
        </authorList>
    </citation>
    <scope>NUCLEOTIDE SEQUENCE [LARGE SCALE GENOMIC DNA]</scope>
    <source>
        <strain evidence="8 9">JP610</strain>
    </source>
</reference>
<dbReference type="PROSITE" id="PS50865">
    <property type="entry name" value="ZF_MYND_2"/>
    <property type="match status" value="2"/>
</dbReference>